<dbReference type="InterPro" id="IPR012295">
    <property type="entry name" value="TBP_dom_sf"/>
</dbReference>
<feature type="region of interest" description="Disordered" evidence="6">
    <location>
        <begin position="337"/>
        <end position="371"/>
    </location>
</feature>
<dbReference type="InterPro" id="IPR033710">
    <property type="entry name" value="TBP_eukaryotic"/>
</dbReference>
<keyword evidence="3" id="KW-0238">DNA-binding</keyword>
<dbReference type="EMBL" id="JASNWA010000011">
    <property type="protein sequence ID" value="KAK3167433.1"/>
    <property type="molecule type" value="Genomic_DNA"/>
</dbReference>
<dbReference type="Gene3D" id="3.30.310.10">
    <property type="entry name" value="TATA-Binding Protein"/>
    <property type="match status" value="2"/>
</dbReference>
<evidence type="ECO:0000256" key="6">
    <source>
        <dbReference type="SAM" id="MobiDB-lite"/>
    </source>
</evidence>
<proteinExistence type="inferred from homology"/>
<dbReference type="InterPro" id="IPR006076">
    <property type="entry name" value="FAD-dep_OxRdtase"/>
</dbReference>
<dbReference type="PANTHER" id="PTHR10126">
    <property type="entry name" value="TATA-BOX BINDING PROTEIN"/>
    <property type="match status" value="1"/>
</dbReference>
<dbReference type="GO" id="GO:0006367">
    <property type="term" value="P:transcription initiation at RNA polymerase II promoter"/>
    <property type="evidence" value="ECO:0007669"/>
    <property type="project" value="UniProtKB-ARBA"/>
</dbReference>
<accession>A0AAD9YZ90</accession>
<evidence type="ECO:0000259" key="7">
    <source>
        <dbReference type="Pfam" id="PF01266"/>
    </source>
</evidence>
<name>A0AAD9YZ90_9LECA</name>
<evidence type="ECO:0000313" key="9">
    <source>
        <dbReference type="Proteomes" id="UP001276659"/>
    </source>
</evidence>
<reference evidence="8" key="1">
    <citation type="submission" date="2022-11" db="EMBL/GenBank/DDBJ databases">
        <title>Chromosomal genome sequence assembly and mating type (MAT) locus characterization of the leprose asexual lichenized fungus Lepraria neglecta (Nyl.) Erichsen.</title>
        <authorList>
            <person name="Allen J.L."/>
            <person name="Pfeffer B."/>
        </authorList>
    </citation>
    <scope>NUCLEOTIDE SEQUENCE</scope>
    <source>
        <strain evidence="8">Allen 5258</strain>
    </source>
</reference>
<dbReference type="Pfam" id="PF01266">
    <property type="entry name" value="DAO"/>
    <property type="match status" value="1"/>
</dbReference>
<dbReference type="InterPro" id="IPR036188">
    <property type="entry name" value="FAD/NAD-bd_sf"/>
</dbReference>
<keyword evidence="5" id="KW-0539">Nucleus</keyword>
<dbReference type="SUPFAM" id="SSF55945">
    <property type="entry name" value="TATA-box binding protein-like"/>
    <property type="match status" value="2"/>
</dbReference>
<dbReference type="SUPFAM" id="SSF51905">
    <property type="entry name" value="FAD/NAD(P)-binding domain"/>
    <property type="match status" value="1"/>
</dbReference>
<comment type="similarity">
    <text evidence="2">Belongs to the TBP family.</text>
</comment>
<evidence type="ECO:0000256" key="3">
    <source>
        <dbReference type="ARBA" id="ARBA00023125"/>
    </source>
</evidence>
<dbReference type="AlphaFoldDB" id="A0AAD9YZ90"/>
<dbReference type="Gene3D" id="3.50.50.60">
    <property type="entry name" value="FAD/NAD(P)-binding domain"/>
    <property type="match status" value="1"/>
</dbReference>
<dbReference type="Pfam" id="PF00352">
    <property type="entry name" value="TBP"/>
    <property type="match status" value="2"/>
</dbReference>
<dbReference type="GO" id="GO:0005634">
    <property type="term" value="C:nucleus"/>
    <property type="evidence" value="ECO:0007669"/>
    <property type="project" value="UniProtKB-SubCell"/>
</dbReference>
<sequence>MDTLTTHPSTAQQATAFTSPASLSFPGGAGELTPPSEKDGNPQANGAYQNGQQLQKGVDASSNGNGVTPTTPAATPGDGQGVSGIVPTLQNIVATVNLDCRLDLKTIALHARNAEYNPKRFAAVIMRIRDPKTTALIFASGKMVVTGAKSEDDSKLASRKYARIIQKLGFNAKFTDFKIQNIVGSCDIKFPIRLEGLASRHHMFSSYEPELFPGLIYRMIKPKIVLLIFVSGKIVLTGAKVREEIYQAFEMIYPVLQGMSCLQRSISSSANTDRFPQSLSCHPKVLFFNRGRSLYLGSKSLTSHTLVSTTLSLLSSPRYADTHITLLDAYLPSLDIDPPPTATSDGEHKAYPTNTNTQPQPQTHQNPHAASIDSSRIIRPDYAVPAYARLACAAQQKWRTSLPYSKDNIYKESGVILTAEASGSDYVDTARENTRGLGCRVQALKSREDVAAVMGTGGRGGESGYVNWGSGWTDAAEGMRGTMDMVVERARARGGVVFKRGKVKRLVSEDVGAGKKRAIVGAAMDDGGGVRAELTIVAAGAWSGALVDLRGRAEATAQVMAYVPISPQEAEKLSKMPVMLNLSTGMFVIPPILDPVAGGWVVKVANHSYGYANPTRVAPEGEDIVTSLPAEKFAPIPLRAEKANREFLRKTIPWLGERAFSGTRICWYTDTPSGDFLIDYHPGYEGLFLATGGSGHGFKFLPVLGDKIVEAVEGRLEAELAGLWRWREGVSLPFRGTEDGSRGGRKGMVLDEELRRGSRL</sequence>
<evidence type="ECO:0000256" key="2">
    <source>
        <dbReference type="ARBA" id="ARBA00005560"/>
    </source>
</evidence>
<keyword evidence="4" id="KW-0804">Transcription</keyword>
<comment type="subcellular location">
    <subcellularLocation>
        <location evidence="1">Nucleus</location>
    </subcellularLocation>
</comment>
<dbReference type="Gene3D" id="3.30.9.10">
    <property type="entry name" value="D-Amino Acid Oxidase, subunit A, domain 2"/>
    <property type="match status" value="1"/>
</dbReference>
<dbReference type="InterPro" id="IPR030491">
    <property type="entry name" value="TBP_CS"/>
</dbReference>
<organism evidence="8 9">
    <name type="scientific">Lepraria neglecta</name>
    <dbReference type="NCBI Taxonomy" id="209136"/>
    <lineage>
        <taxon>Eukaryota</taxon>
        <taxon>Fungi</taxon>
        <taxon>Dikarya</taxon>
        <taxon>Ascomycota</taxon>
        <taxon>Pezizomycotina</taxon>
        <taxon>Lecanoromycetes</taxon>
        <taxon>OSLEUM clade</taxon>
        <taxon>Lecanoromycetidae</taxon>
        <taxon>Lecanorales</taxon>
        <taxon>Lecanorineae</taxon>
        <taxon>Stereocaulaceae</taxon>
        <taxon>Lepraria</taxon>
    </lineage>
</organism>
<evidence type="ECO:0000256" key="4">
    <source>
        <dbReference type="ARBA" id="ARBA00023163"/>
    </source>
</evidence>
<feature type="domain" description="FAD dependent oxidoreductase" evidence="7">
    <location>
        <begin position="368"/>
        <end position="710"/>
    </location>
</feature>
<dbReference type="GO" id="GO:0003677">
    <property type="term" value="F:DNA binding"/>
    <property type="evidence" value="ECO:0007669"/>
    <property type="project" value="UniProtKB-KW"/>
</dbReference>
<dbReference type="FunFam" id="3.30.310.10:FF:000002">
    <property type="entry name" value="TATA-box-binding protein 2"/>
    <property type="match status" value="1"/>
</dbReference>
<feature type="compositionally biased region" description="Low complexity" evidence="6">
    <location>
        <begin position="352"/>
        <end position="368"/>
    </location>
</feature>
<dbReference type="FunFam" id="3.30.310.10:FF:000001">
    <property type="entry name" value="TATA-box-binding protein 2"/>
    <property type="match status" value="1"/>
</dbReference>
<protein>
    <recommendedName>
        <fullName evidence="7">FAD dependent oxidoreductase domain-containing protein</fullName>
    </recommendedName>
</protein>
<evidence type="ECO:0000313" key="8">
    <source>
        <dbReference type="EMBL" id="KAK3167433.1"/>
    </source>
</evidence>
<comment type="caution">
    <text evidence="8">The sequence shown here is derived from an EMBL/GenBank/DDBJ whole genome shotgun (WGS) entry which is preliminary data.</text>
</comment>
<dbReference type="Proteomes" id="UP001276659">
    <property type="component" value="Unassembled WGS sequence"/>
</dbReference>
<keyword evidence="9" id="KW-1185">Reference proteome</keyword>
<gene>
    <name evidence="8" type="ORF">OEA41_010560</name>
</gene>
<dbReference type="PRINTS" id="PR00686">
    <property type="entry name" value="TIFACTORIID"/>
</dbReference>
<evidence type="ECO:0000256" key="1">
    <source>
        <dbReference type="ARBA" id="ARBA00004123"/>
    </source>
</evidence>
<evidence type="ECO:0000256" key="5">
    <source>
        <dbReference type="ARBA" id="ARBA00023242"/>
    </source>
</evidence>
<dbReference type="HAMAP" id="MF_00408">
    <property type="entry name" value="TATA_bind_prot_arch"/>
    <property type="match status" value="1"/>
</dbReference>
<feature type="region of interest" description="Disordered" evidence="6">
    <location>
        <begin position="1"/>
        <end position="82"/>
    </location>
</feature>
<feature type="compositionally biased region" description="Polar residues" evidence="6">
    <location>
        <begin position="1"/>
        <end position="22"/>
    </location>
</feature>
<feature type="compositionally biased region" description="Polar residues" evidence="6">
    <location>
        <begin position="42"/>
        <end position="67"/>
    </location>
</feature>
<dbReference type="PROSITE" id="PS00351">
    <property type="entry name" value="TFIID"/>
    <property type="match status" value="1"/>
</dbReference>
<dbReference type="CDD" id="cd04516">
    <property type="entry name" value="TBP_eukaryotes"/>
    <property type="match status" value="1"/>
</dbReference>
<dbReference type="GO" id="GO:0005667">
    <property type="term" value="C:transcription regulator complex"/>
    <property type="evidence" value="ECO:0007669"/>
    <property type="project" value="UniProtKB-ARBA"/>
</dbReference>
<dbReference type="InterPro" id="IPR000814">
    <property type="entry name" value="TBP"/>
</dbReference>